<dbReference type="RefSeq" id="WP_111370419.1">
    <property type="nucleotide sequence ID" value="NZ_CP029480.1"/>
</dbReference>
<keyword evidence="3" id="KW-1185">Reference proteome</keyword>
<evidence type="ECO:0000259" key="1">
    <source>
        <dbReference type="Pfam" id="PF01656"/>
    </source>
</evidence>
<dbReference type="Pfam" id="PF01656">
    <property type="entry name" value="CbiA"/>
    <property type="match status" value="1"/>
</dbReference>
<dbReference type="Proteomes" id="UP000249873">
    <property type="component" value="Chromosome"/>
</dbReference>
<protein>
    <recommendedName>
        <fullName evidence="1">CobQ/CobB/MinD/ParA nucleotide binding domain-containing protein</fullName>
    </recommendedName>
</protein>
<reference evidence="2 3" key="1">
    <citation type="submission" date="2018-05" db="EMBL/GenBank/DDBJ databases">
        <title>Complete genome sequence of Arcticibacterium luteifluviistationis SM1504T, a cytophagaceae bacterium isolated from Arctic surface seawater.</title>
        <authorList>
            <person name="Li Y."/>
            <person name="Qin Q.-L."/>
        </authorList>
    </citation>
    <scope>NUCLEOTIDE SEQUENCE [LARGE SCALE GENOMIC DNA]</scope>
    <source>
        <strain evidence="2 3">SM1504</strain>
    </source>
</reference>
<dbReference type="KEGG" id="als:DJ013_03675"/>
<gene>
    <name evidence="2" type="ORF">DJ013_03675</name>
</gene>
<proteinExistence type="predicted"/>
<dbReference type="Gene3D" id="3.40.50.300">
    <property type="entry name" value="P-loop containing nucleotide triphosphate hydrolases"/>
    <property type="match status" value="2"/>
</dbReference>
<accession>A0A2Z4G833</accession>
<dbReference type="EMBL" id="CP029480">
    <property type="protein sequence ID" value="AWV97317.1"/>
    <property type="molecule type" value="Genomic_DNA"/>
</dbReference>
<dbReference type="SUPFAM" id="SSF52540">
    <property type="entry name" value="P-loop containing nucleoside triphosphate hydrolases"/>
    <property type="match status" value="1"/>
</dbReference>
<dbReference type="InterPro" id="IPR002586">
    <property type="entry name" value="CobQ/CobB/MinD/ParA_Nub-bd_dom"/>
</dbReference>
<organism evidence="2 3">
    <name type="scientific">Arcticibacterium luteifluviistationis</name>
    <dbReference type="NCBI Taxonomy" id="1784714"/>
    <lineage>
        <taxon>Bacteria</taxon>
        <taxon>Pseudomonadati</taxon>
        <taxon>Bacteroidota</taxon>
        <taxon>Cytophagia</taxon>
        <taxon>Cytophagales</taxon>
        <taxon>Leadbetterellaceae</taxon>
        <taxon>Arcticibacterium</taxon>
    </lineage>
</organism>
<name>A0A2Z4G833_9BACT</name>
<dbReference type="AlphaFoldDB" id="A0A2Z4G833"/>
<dbReference type="OrthoDB" id="978593at2"/>
<evidence type="ECO:0000313" key="3">
    <source>
        <dbReference type="Proteomes" id="UP000249873"/>
    </source>
</evidence>
<dbReference type="InterPro" id="IPR027417">
    <property type="entry name" value="P-loop_NTPase"/>
</dbReference>
<sequence length="207" mass="23411">MAKTYIISNNATKSGKTTTAFNLALCFAAMGKKTLLVGTDKSWVDKLLNPKNSSSLLFISPFLSYWQTEEFSQGNLEEFEFILVDASIVSFDKLVMQVGDDFKLIIPVEAEYYGMNALKPFFEKISQSNIDLEGIIPVMLRKDSSPSENAVVNLIEFFGKSVFEPAIQRNYYLSRQKDFKTFSQSKMTEKAAVTYLNLANNLLDKNR</sequence>
<dbReference type="CDD" id="cd02042">
    <property type="entry name" value="ParAB_family"/>
    <property type="match status" value="1"/>
</dbReference>
<feature type="domain" description="CobQ/CobB/MinD/ParA nucleotide binding" evidence="1">
    <location>
        <begin position="6"/>
        <end position="170"/>
    </location>
</feature>
<evidence type="ECO:0000313" key="2">
    <source>
        <dbReference type="EMBL" id="AWV97317.1"/>
    </source>
</evidence>